<dbReference type="NCBIfam" id="TIGR01175">
    <property type="entry name" value="pilM"/>
    <property type="match status" value="1"/>
</dbReference>
<evidence type="ECO:0000313" key="1">
    <source>
        <dbReference type="EMBL" id="PIY89679.1"/>
    </source>
</evidence>
<gene>
    <name evidence="1" type="ORF">COY73_00190</name>
</gene>
<comment type="caution">
    <text evidence="1">The sequence shown here is derived from an EMBL/GenBank/DDBJ whole genome shotgun (WGS) entry which is preliminary data.</text>
</comment>
<evidence type="ECO:0000313" key="2">
    <source>
        <dbReference type="Proteomes" id="UP000230767"/>
    </source>
</evidence>
<dbReference type="PIRSF" id="PIRSF019169">
    <property type="entry name" value="PilM"/>
    <property type="match status" value="1"/>
</dbReference>
<dbReference type="Proteomes" id="UP000230767">
    <property type="component" value="Unassembled WGS sequence"/>
</dbReference>
<evidence type="ECO:0008006" key="3">
    <source>
        <dbReference type="Google" id="ProtNLM"/>
    </source>
</evidence>
<dbReference type="PANTHER" id="PTHR32432">
    <property type="entry name" value="CELL DIVISION PROTEIN FTSA-RELATED"/>
    <property type="match status" value="1"/>
</dbReference>
<dbReference type="EMBL" id="PFLW01000006">
    <property type="protein sequence ID" value="PIY89679.1"/>
    <property type="molecule type" value="Genomic_DNA"/>
</dbReference>
<proteinExistence type="predicted"/>
<dbReference type="Gene3D" id="3.30.420.40">
    <property type="match status" value="2"/>
</dbReference>
<protein>
    <recommendedName>
        <fullName evidence="3">SHS2 domain-containing protein</fullName>
    </recommendedName>
</protein>
<dbReference type="InterPro" id="IPR043129">
    <property type="entry name" value="ATPase_NBD"/>
</dbReference>
<dbReference type="InterPro" id="IPR050696">
    <property type="entry name" value="FtsA/MreB"/>
</dbReference>
<sequence>MLWTPFKKVPKECLGIDIGTSYIKMVEIRKRGKDKELSNYGEIKVSDIYPDFKASIITAEIEEVANVIGAIIAEAKIKTRTAVFSLPDYSSFFTTFTLPAMTKEEIPEAVKYEAPLHIPLPLTKVTLDWQVVEGFEKQGVPLEILLVAVPNEIVNRYREIASLAKLNLEALEAEVFGLIRSLIKSDLTTALVDIGAESTTCSIVDKKILKSSHSFDTGGKRLTEALAGLLNVEWERAEKLKIENGILGVKSVREGLLPTLNLILKETEQICSEFSETERKEVENLILAGGSALLPGLKEYFAENINLPKFPKEKFGQVNKKVEIADPFSGLISPPVLSKNLGEMGPLYAVSVGIALRGIQ</sequence>
<dbReference type="Gene3D" id="3.30.1490.300">
    <property type="match status" value="1"/>
</dbReference>
<dbReference type="AlphaFoldDB" id="A0A2M7R772"/>
<dbReference type="SUPFAM" id="SSF53067">
    <property type="entry name" value="Actin-like ATPase domain"/>
    <property type="match status" value="2"/>
</dbReference>
<dbReference type="InterPro" id="IPR005883">
    <property type="entry name" value="PilM"/>
</dbReference>
<reference evidence="2" key="1">
    <citation type="submission" date="2017-09" db="EMBL/GenBank/DDBJ databases">
        <title>Depth-based differentiation of microbial function through sediment-hosted aquifers and enrichment of novel symbionts in the deep terrestrial subsurface.</title>
        <authorList>
            <person name="Probst A.J."/>
            <person name="Ladd B."/>
            <person name="Jarett J.K."/>
            <person name="Geller-Mcgrath D.E."/>
            <person name="Sieber C.M.K."/>
            <person name="Emerson J.B."/>
            <person name="Anantharaman K."/>
            <person name="Thomas B.C."/>
            <person name="Malmstrom R."/>
            <person name="Stieglmeier M."/>
            <person name="Klingl A."/>
            <person name="Woyke T."/>
            <person name="Ryan C.M."/>
            <person name="Banfield J.F."/>
        </authorList>
    </citation>
    <scope>NUCLEOTIDE SEQUENCE [LARGE SCALE GENOMIC DNA]</scope>
</reference>
<accession>A0A2M7R772</accession>
<name>A0A2M7R772_9BACT</name>
<dbReference type="PANTHER" id="PTHR32432:SF3">
    <property type="entry name" value="ETHANOLAMINE UTILIZATION PROTEIN EUTJ"/>
    <property type="match status" value="1"/>
</dbReference>
<dbReference type="CDD" id="cd24049">
    <property type="entry name" value="ASKHA_NBD_PilM"/>
    <property type="match status" value="1"/>
</dbReference>
<organism evidence="1 2">
    <name type="scientific">Candidatus Nealsonbacteria bacterium CG_4_10_14_0_8_um_filter_37_14</name>
    <dbReference type="NCBI Taxonomy" id="1974684"/>
    <lineage>
        <taxon>Bacteria</taxon>
        <taxon>Candidatus Nealsoniibacteriota</taxon>
    </lineage>
</organism>
<dbReference type="Pfam" id="PF11104">
    <property type="entry name" value="PilM_2"/>
    <property type="match status" value="1"/>
</dbReference>